<reference evidence="2" key="1">
    <citation type="journal article" date="2023" name="G3 (Bethesda)">
        <title>A reference genome for the long-term kleptoplast-retaining sea slug Elysia crispata morphotype clarki.</title>
        <authorList>
            <person name="Eastman K.E."/>
            <person name="Pendleton A.L."/>
            <person name="Shaikh M.A."/>
            <person name="Suttiyut T."/>
            <person name="Ogas R."/>
            <person name="Tomko P."/>
            <person name="Gavelis G."/>
            <person name="Widhalm J.R."/>
            <person name="Wisecaver J.H."/>
        </authorList>
    </citation>
    <scope>NUCLEOTIDE SEQUENCE</scope>
    <source>
        <strain evidence="2">ECLA1</strain>
    </source>
</reference>
<evidence type="ECO:0000313" key="2">
    <source>
        <dbReference type="EMBL" id="KAK3754083.1"/>
    </source>
</evidence>
<feature type="region of interest" description="Disordered" evidence="1">
    <location>
        <begin position="34"/>
        <end position="53"/>
    </location>
</feature>
<keyword evidence="3" id="KW-1185">Reference proteome</keyword>
<dbReference type="Proteomes" id="UP001283361">
    <property type="component" value="Unassembled WGS sequence"/>
</dbReference>
<proteinExistence type="predicted"/>
<accession>A0AAE1D2Q3</accession>
<dbReference type="AlphaFoldDB" id="A0AAE1D2Q3"/>
<gene>
    <name evidence="2" type="ORF">RRG08_024160</name>
</gene>
<protein>
    <submittedName>
        <fullName evidence="2">Uncharacterized protein</fullName>
    </submittedName>
</protein>
<organism evidence="2 3">
    <name type="scientific">Elysia crispata</name>
    <name type="common">lettuce slug</name>
    <dbReference type="NCBI Taxonomy" id="231223"/>
    <lineage>
        <taxon>Eukaryota</taxon>
        <taxon>Metazoa</taxon>
        <taxon>Spiralia</taxon>
        <taxon>Lophotrochozoa</taxon>
        <taxon>Mollusca</taxon>
        <taxon>Gastropoda</taxon>
        <taxon>Heterobranchia</taxon>
        <taxon>Euthyneura</taxon>
        <taxon>Panpulmonata</taxon>
        <taxon>Sacoglossa</taxon>
        <taxon>Placobranchoidea</taxon>
        <taxon>Plakobranchidae</taxon>
        <taxon>Elysia</taxon>
    </lineage>
</organism>
<evidence type="ECO:0000256" key="1">
    <source>
        <dbReference type="SAM" id="MobiDB-lite"/>
    </source>
</evidence>
<sequence>MAFWCRGTRALVGATRATKTSSIFEVDSSHAHPLGWHQGRGSSTGDELASPQLHSWHRRAEVERIGSYSD</sequence>
<evidence type="ECO:0000313" key="3">
    <source>
        <dbReference type="Proteomes" id="UP001283361"/>
    </source>
</evidence>
<dbReference type="EMBL" id="JAWDGP010005686">
    <property type="protein sequence ID" value="KAK3754083.1"/>
    <property type="molecule type" value="Genomic_DNA"/>
</dbReference>
<name>A0AAE1D2Q3_9GAST</name>
<comment type="caution">
    <text evidence="2">The sequence shown here is derived from an EMBL/GenBank/DDBJ whole genome shotgun (WGS) entry which is preliminary data.</text>
</comment>